<evidence type="ECO:0000256" key="2">
    <source>
        <dbReference type="ARBA" id="ARBA00022676"/>
    </source>
</evidence>
<feature type="domain" description="Glycosyltransferase 2-like" evidence="5">
    <location>
        <begin position="41"/>
        <end position="209"/>
    </location>
</feature>
<feature type="transmembrane region" description="Helical" evidence="4">
    <location>
        <begin position="281"/>
        <end position="302"/>
    </location>
</feature>
<evidence type="ECO:0000259" key="5">
    <source>
        <dbReference type="Pfam" id="PF00535"/>
    </source>
</evidence>
<evidence type="ECO:0000313" key="7">
    <source>
        <dbReference type="Proteomes" id="UP000321080"/>
    </source>
</evidence>
<keyword evidence="4" id="KW-0812">Transmembrane</keyword>
<dbReference type="PANTHER" id="PTHR43630">
    <property type="entry name" value="POLY-BETA-1,6-N-ACETYL-D-GLUCOSAMINE SYNTHASE"/>
    <property type="match status" value="1"/>
</dbReference>
<proteinExistence type="inferred from homology"/>
<dbReference type="EMBL" id="VRKQ01000010">
    <property type="protein sequence ID" value="TXG36732.1"/>
    <property type="molecule type" value="Genomic_DNA"/>
</dbReference>
<gene>
    <name evidence="6" type="ORF">FUA22_09120</name>
</gene>
<evidence type="ECO:0000256" key="4">
    <source>
        <dbReference type="SAM" id="Phobius"/>
    </source>
</evidence>
<keyword evidence="7" id="KW-1185">Reference proteome</keyword>
<accession>A0A5C7GGT9</accession>
<dbReference type="Proteomes" id="UP000321080">
    <property type="component" value="Unassembled WGS sequence"/>
</dbReference>
<dbReference type="AlphaFoldDB" id="A0A5C7GGT9"/>
<comment type="similarity">
    <text evidence="1">Belongs to the glycosyltransferase 2 family.</text>
</comment>
<reference evidence="6 7" key="1">
    <citation type="submission" date="2019-08" db="EMBL/GenBank/DDBJ databases">
        <title>Seonamhaeicola sediminis sp. nov., isolated from marine sediment.</title>
        <authorList>
            <person name="Cao W.R."/>
        </authorList>
    </citation>
    <scope>NUCLEOTIDE SEQUENCE [LARGE SCALE GENOMIC DNA]</scope>
    <source>
        <strain evidence="6 7">1505</strain>
    </source>
</reference>
<dbReference type="RefSeq" id="WP_147767657.1">
    <property type="nucleotide sequence ID" value="NZ_VRKQ01000010.1"/>
</dbReference>
<protein>
    <submittedName>
        <fullName evidence="6">Glycosyltransferase</fullName>
    </submittedName>
</protein>
<organism evidence="6 7">
    <name type="scientific">Seonamhaeicola maritimus</name>
    <dbReference type="NCBI Taxonomy" id="2591822"/>
    <lineage>
        <taxon>Bacteria</taxon>
        <taxon>Pseudomonadati</taxon>
        <taxon>Bacteroidota</taxon>
        <taxon>Flavobacteriia</taxon>
        <taxon>Flavobacteriales</taxon>
        <taxon>Flavobacteriaceae</taxon>
    </lineage>
</organism>
<evidence type="ECO:0000313" key="6">
    <source>
        <dbReference type="EMBL" id="TXG36732.1"/>
    </source>
</evidence>
<dbReference type="CDD" id="cd04192">
    <property type="entry name" value="GT_2_like_e"/>
    <property type="match status" value="1"/>
</dbReference>
<dbReference type="OrthoDB" id="9805625at2"/>
<sequence>MALLSIVIILTYLLLIGSFVLGFDKVKNFELKDLPPKTTFSIIIPFRNEVENIPELLNSISKLEYPKNLYEIIFVDDHSEDDSVEVIKGFDCAQPDIEIIKNERHSNSPKKDAISTAVNHSKNEWIITTDADCVLPKYWLVSLDEFIQKKHSKCIVPPVTYNNTKGFLNKFQLLDFLSMQGATIGGFGINKPFMCNGANFAYRKTIFNELNGFEGNRTIASGDDIFFLEKVIKVYPKGVHYLKSEHVIVNTKPQLSWSLLINQRLRWASKASTYNNWFSKFTGVIVLLSNALIITLGLFSALSLFNFRTFLYLLFIKFNIDLLLIYKSASFFNQREVLQSFPFAFIIYPFFSVYITFLSLIKKYKWKGRTFKK</sequence>
<evidence type="ECO:0000256" key="1">
    <source>
        <dbReference type="ARBA" id="ARBA00006739"/>
    </source>
</evidence>
<feature type="transmembrane region" description="Helical" evidence="4">
    <location>
        <begin position="341"/>
        <end position="361"/>
    </location>
</feature>
<keyword evidence="4" id="KW-0472">Membrane</keyword>
<dbReference type="Gene3D" id="3.90.550.10">
    <property type="entry name" value="Spore Coat Polysaccharide Biosynthesis Protein SpsA, Chain A"/>
    <property type="match status" value="1"/>
</dbReference>
<comment type="caution">
    <text evidence="6">The sequence shown here is derived from an EMBL/GenBank/DDBJ whole genome shotgun (WGS) entry which is preliminary data.</text>
</comment>
<evidence type="ECO:0000256" key="3">
    <source>
        <dbReference type="ARBA" id="ARBA00022679"/>
    </source>
</evidence>
<keyword evidence="4" id="KW-1133">Transmembrane helix</keyword>
<dbReference type="SUPFAM" id="SSF53448">
    <property type="entry name" value="Nucleotide-diphospho-sugar transferases"/>
    <property type="match status" value="1"/>
</dbReference>
<dbReference type="InterPro" id="IPR029044">
    <property type="entry name" value="Nucleotide-diphossugar_trans"/>
</dbReference>
<dbReference type="InterPro" id="IPR001173">
    <property type="entry name" value="Glyco_trans_2-like"/>
</dbReference>
<dbReference type="Pfam" id="PF00535">
    <property type="entry name" value="Glycos_transf_2"/>
    <property type="match status" value="1"/>
</dbReference>
<keyword evidence="2" id="KW-0328">Glycosyltransferase</keyword>
<dbReference type="PANTHER" id="PTHR43630:SF1">
    <property type="entry name" value="POLY-BETA-1,6-N-ACETYL-D-GLUCOSAMINE SYNTHASE"/>
    <property type="match status" value="1"/>
</dbReference>
<keyword evidence="3 6" id="KW-0808">Transferase</keyword>
<dbReference type="GO" id="GO:0016757">
    <property type="term" value="F:glycosyltransferase activity"/>
    <property type="evidence" value="ECO:0007669"/>
    <property type="project" value="UniProtKB-KW"/>
</dbReference>
<name>A0A5C7GGT9_9FLAO</name>